<accession>A0A5M3XQ13</accession>
<keyword evidence="3" id="KW-1185">Reference proteome</keyword>
<gene>
    <name evidence="2" type="ORF">Aple_062330</name>
</gene>
<evidence type="ECO:0000313" key="3">
    <source>
        <dbReference type="Proteomes" id="UP000377595"/>
    </source>
</evidence>
<evidence type="ECO:0000313" key="2">
    <source>
        <dbReference type="EMBL" id="GES23334.1"/>
    </source>
</evidence>
<organism evidence="2 3">
    <name type="scientific">Acrocarpospora pleiomorpha</name>
    <dbReference type="NCBI Taxonomy" id="90975"/>
    <lineage>
        <taxon>Bacteria</taxon>
        <taxon>Bacillati</taxon>
        <taxon>Actinomycetota</taxon>
        <taxon>Actinomycetes</taxon>
        <taxon>Streptosporangiales</taxon>
        <taxon>Streptosporangiaceae</taxon>
        <taxon>Acrocarpospora</taxon>
    </lineage>
</organism>
<comment type="caution">
    <text evidence="2">The sequence shown here is derived from an EMBL/GenBank/DDBJ whole genome shotgun (WGS) entry which is preliminary data.</text>
</comment>
<dbReference type="EMBL" id="BLAF01000040">
    <property type="protein sequence ID" value="GES23334.1"/>
    <property type="molecule type" value="Genomic_DNA"/>
</dbReference>
<keyword evidence="1" id="KW-0472">Membrane</keyword>
<feature type="transmembrane region" description="Helical" evidence="1">
    <location>
        <begin position="90"/>
        <end position="116"/>
    </location>
</feature>
<feature type="transmembrane region" description="Helical" evidence="1">
    <location>
        <begin position="380"/>
        <end position="402"/>
    </location>
</feature>
<keyword evidence="1" id="KW-0812">Transmembrane</keyword>
<dbReference type="Proteomes" id="UP000377595">
    <property type="component" value="Unassembled WGS sequence"/>
</dbReference>
<proteinExistence type="predicted"/>
<feature type="transmembrane region" description="Helical" evidence="1">
    <location>
        <begin position="169"/>
        <end position="193"/>
    </location>
</feature>
<evidence type="ECO:0000256" key="1">
    <source>
        <dbReference type="SAM" id="Phobius"/>
    </source>
</evidence>
<keyword evidence="1" id="KW-1133">Transmembrane helix</keyword>
<dbReference type="AlphaFoldDB" id="A0A5M3XQ13"/>
<protein>
    <submittedName>
        <fullName evidence="2">Uncharacterized protein</fullName>
    </submittedName>
</protein>
<sequence>MLLLLLFLVVLAPAPLLAIVVLTVRLRDAVRQGGAGTLATRTRVALRDSIGRPVWPGLIAVTAVAGVLTAGLERAYLATVTYGPRWGFDMALLAVVLGLLAAVGCAVLAGLAAAAVARARGFGAGTVAGLLTLVAVAVGTASAHLPLRAAYLAEPDRFPIVANLADGDLLVPFEVFLGALIWALPWPVLGAALGSRTETAGRRHAVRDGWQLLLDLATADLPESRSAWGAALRSELAAIDPPAERRGFALGGVWTALRYGQPPGAWVRAAGVAVVVAAVSFAASRWSLENGRGGVLGFWMAVPSVLLLAVALTTAWRNRSFGSGLRAGALAGLAALVAVLAVGIPEAVVWAHERAGYLSTGDAVPPTWQAAVLDVLRPEFLVGMIAFWTMGAVGGAALGTALGRLRASAPDDATAAR</sequence>
<reference evidence="2 3" key="1">
    <citation type="submission" date="2019-10" db="EMBL/GenBank/DDBJ databases">
        <title>Whole genome shotgun sequence of Acrocarpospora pleiomorpha NBRC 16267.</title>
        <authorList>
            <person name="Ichikawa N."/>
            <person name="Kimura A."/>
            <person name="Kitahashi Y."/>
            <person name="Komaki H."/>
            <person name="Oguchi A."/>
        </authorList>
    </citation>
    <scope>NUCLEOTIDE SEQUENCE [LARGE SCALE GENOMIC DNA]</scope>
    <source>
        <strain evidence="2 3">NBRC 16267</strain>
    </source>
</reference>
<name>A0A5M3XQ13_9ACTN</name>
<dbReference type="OrthoDB" id="5195180at2"/>
<feature type="transmembrane region" description="Helical" evidence="1">
    <location>
        <begin position="128"/>
        <end position="149"/>
    </location>
</feature>
<feature type="transmembrane region" description="Helical" evidence="1">
    <location>
        <begin position="328"/>
        <end position="351"/>
    </location>
</feature>
<feature type="transmembrane region" description="Helical" evidence="1">
    <location>
        <begin position="265"/>
        <end position="284"/>
    </location>
</feature>
<dbReference type="RefSeq" id="WP_155348231.1">
    <property type="nucleotide sequence ID" value="NZ_BAAAHM010000020.1"/>
</dbReference>
<feature type="transmembrane region" description="Helical" evidence="1">
    <location>
        <begin position="296"/>
        <end position="316"/>
    </location>
</feature>